<dbReference type="RefSeq" id="XP_009522140.1">
    <property type="nucleotide sequence ID" value="XM_009523845.1"/>
</dbReference>
<reference evidence="1 2" key="1">
    <citation type="journal article" date="2006" name="Science">
        <title>Phytophthora genome sequences uncover evolutionary origins and mechanisms of pathogenesis.</title>
        <authorList>
            <person name="Tyler B.M."/>
            <person name="Tripathy S."/>
            <person name="Zhang X."/>
            <person name="Dehal P."/>
            <person name="Jiang R.H."/>
            <person name="Aerts A."/>
            <person name="Arredondo F.D."/>
            <person name="Baxter L."/>
            <person name="Bensasson D."/>
            <person name="Beynon J.L."/>
            <person name="Chapman J."/>
            <person name="Damasceno C.M."/>
            <person name="Dorrance A.E."/>
            <person name="Dou D."/>
            <person name="Dickerman A.W."/>
            <person name="Dubchak I.L."/>
            <person name="Garbelotto M."/>
            <person name="Gijzen M."/>
            <person name="Gordon S.G."/>
            <person name="Govers F."/>
            <person name="Grunwald N.J."/>
            <person name="Huang W."/>
            <person name="Ivors K.L."/>
            <person name="Jones R.W."/>
            <person name="Kamoun S."/>
            <person name="Krampis K."/>
            <person name="Lamour K.H."/>
            <person name="Lee M.K."/>
            <person name="McDonald W.H."/>
            <person name="Medina M."/>
            <person name="Meijer H.J."/>
            <person name="Nordberg E.K."/>
            <person name="Maclean D.J."/>
            <person name="Ospina-Giraldo M.D."/>
            <person name="Morris P.F."/>
            <person name="Phuntumart V."/>
            <person name="Putnam N.H."/>
            <person name="Rash S."/>
            <person name="Rose J.K."/>
            <person name="Sakihama Y."/>
            <person name="Salamov A.A."/>
            <person name="Savidor A."/>
            <person name="Scheuring C.F."/>
            <person name="Smith B.M."/>
            <person name="Sobral B.W."/>
            <person name="Terry A."/>
            <person name="Torto-Alalibo T.A."/>
            <person name="Win J."/>
            <person name="Xu Z."/>
            <person name="Zhang H."/>
            <person name="Grigoriev I.V."/>
            <person name="Rokhsar D.S."/>
            <person name="Boore J.L."/>
        </authorList>
    </citation>
    <scope>NUCLEOTIDE SEQUENCE [LARGE SCALE GENOMIC DNA]</scope>
    <source>
        <strain evidence="1 2">P6497</strain>
    </source>
</reference>
<dbReference type="GeneID" id="20656400"/>
<dbReference type="GO" id="GO:0016491">
    <property type="term" value="F:oxidoreductase activity"/>
    <property type="evidence" value="ECO:0007669"/>
    <property type="project" value="InterPro"/>
</dbReference>
<name>G4Z4B7_PHYSP</name>
<gene>
    <name evidence="1" type="ORF">PHYSODRAFT_489231</name>
</gene>
<evidence type="ECO:0000313" key="1">
    <source>
        <dbReference type="EMBL" id="EGZ19423.1"/>
    </source>
</evidence>
<evidence type="ECO:0000313" key="2">
    <source>
        <dbReference type="Proteomes" id="UP000002640"/>
    </source>
</evidence>
<dbReference type="SUPFAM" id="SSF51430">
    <property type="entry name" value="NAD(P)-linked oxidoreductase"/>
    <property type="match status" value="1"/>
</dbReference>
<dbReference type="InParanoid" id="G4Z4B7"/>
<accession>G4Z4B7</accession>
<dbReference type="KEGG" id="psoj:PHYSODRAFT_489231"/>
<dbReference type="InterPro" id="IPR018170">
    <property type="entry name" value="Aldo/ket_reductase_CS"/>
</dbReference>
<feature type="non-terminal residue" evidence="1">
    <location>
        <position position="1"/>
    </location>
</feature>
<organism evidence="1 2">
    <name type="scientific">Phytophthora sojae (strain P6497)</name>
    <name type="common">Soybean stem and root rot agent</name>
    <name type="synonym">Phytophthora megasperma f. sp. glycines</name>
    <dbReference type="NCBI Taxonomy" id="1094619"/>
    <lineage>
        <taxon>Eukaryota</taxon>
        <taxon>Sar</taxon>
        <taxon>Stramenopiles</taxon>
        <taxon>Oomycota</taxon>
        <taxon>Peronosporomycetes</taxon>
        <taxon>Peronosporales</taxon>
        <taxon>Peronosporaceae</taxon>
        <taxon>Phytophthora</taxon>
    </lineage>
</organism>
<dbReference type="OMA" id="ESYMPTA"/>
<dbReference type="InterPro" id="IPR036812">
    <property type="entry name" value="NAD(P)_OxRdtase_dom_sf"/>
</dbReference>
<dbReference type="SMR" id="G4Z4B7"/>
<sequence length="75" mass="7966">VSIAEEVGASPAQVLVAFSLANGFVTLPKSVHAERQLSNVEAADIKLTPEQVARLASPESYMPTAPWDPVKQHAV</sequence>
<evidence type="ECO:0008006" key="3">
    <source>
        <dbReference type="Google" id="ProtNLM"/>
    </source>
</evidence>
<keyword evidence="2" id="KW-1185">Reference proteome</keyword>
<proteinExistence type="predicted"/>
<dbReference type="Gene3D" id="3.20.20.100">
    <property type="entry name" value="NADP-dependent oxidoreductase domain"/>
    <property type="match status" value="1"/>
</dbReference>
<protein>
    <recommendedName>
        <fullName evidence="3">NADP-dependent oxidoreductase domain-containing protein</fullName>
    </recommendedName>
</protein>
<dbReference type="Proteomes" id="UP000002640">
    <property type="component" value="Unassembled WGS sequence"/>
</dbReference>
<dbReference type="AlphaFoldDB" id="G4Z4B7"/>
<dbReference type="PROSITE" id="PS00063">
    <property type="entry name" value="ALDOKETO_REDUCTASE_3"/>
    <property type="match status" value="1"/>
</dbReference>
<dbReference type="EMBL" id="JH159153">
    <property type="protein sequence ID" value="EGZ19423.1"/>
    <property type="molecule type" value="Genomic_DNA"/>
</dbReference>